<feature type="region of interest" description="Disordered" evidence="1">
    <location>
        <begin position="1"/>
        <end position="36"/>
    </location>
</feature>
<feature type="compositionally biased region" description="Polar residues" evidence="1">
    <location>
        <begin position="21"/>
        <end position="36"/>
    </location>
</feature>
<dbReference type="PANTHER" id="PTHR37848">
    <property type="entry name" value="EXPRESSED PROTEIN"/>
    <property type="match status" value="1"/>
</dbReference>
<feature type="transmembrane region" description="Helical" evidence="2">
    <location>
        <begin position="344"/>
        <end position="361"/>
    </location>
</feature>
<gene>
    <name evidence="3" type="ORF">JR316_001038</name>
</gene>
<keyword evidence="2" id="KW-0472">Membrane</keyword>
<comment type="caution">
    <text evidence="3">The sequence shown here is derived from an EMBL/GenBank/DDBJ whole genome shotgun (WGS) entry which is preliminary data.</text>
</comment>
<proteinExistence type="predicted"/>
<evidence type="ECO:0000256" key="1">
    <source>
        <dbReference type="SAM" id="MobiDB-lite"/>
    </source>
</evidence>
<keyword evidence="2" id="KW-1133">Transmembrane helix</keyword>
<dbReference type="EMBL" id="JAFIQS010000001">
    <property type="protein sequence ID" value="KAG5174379.1"/>
    <property type="molecule type" value="Genomic_DNA"/>
</dbReference>
<feature type="compositionally biased region" description="Basic and acidic residues" evidence="1">
    <location>
        <begin position="8"/>
        <end position="19"/>
    </location>
</feature>
<accession>A0A8H8CRQ2</accession>
<reference evidence="3" key="1">
    <citation type="submission" date="2021-02" db="EMBL/GenBank/DDBJ databases">
        <title>Psilocybe cubensis genome.</title>
        <authorList>
            <person name="Mckernan K.J."/>
            <person name="Crawford S."/>
            <person name="Trippe A."/>
            <person name="Kane L.T."/>
            <person name="Mclaughlin S."/>
        </authorList>
    </citation>
    <scope>NUCLEOTIDE SEQUENCE [LARGE SCALE GENOMIC DNA]</scope>
    <source>
        <strain evidence="3">MGC-MH-2018</strain>
    </source>
</reference>
<dbReference type="PANTHER" id="PTHR37848:SF1">
    <property type="entry name" value="SUN DOMAIN-CONTAINING PROTEIN"/>
    <property type="match status" value="1"/>
</dbReference>
<dbReference type="AlphaFoldDB" id="A0A8H8CRQ2"/>
<evidence type="ECO:0000256" key="2">
    <source>
        <dbReference type="SAM" id="Phobius"/>
    </source>
</evidence>
<protein>
    <submittedName>
        <fullName evidence="3">Uncharacterized protein</fullName>
    </submittedName>
</protein>
<keyword evidence="2" id="KW-0812">Transmembrane</keyword>
<dbReference type="OrthoDB" id="203796at2759"/>
<sequence>MILENTAADDKSKLSKKYSDNVPNEGQSNASTSSYLNGANERDHLLVDLNPQGPPPDFSPYQAEHFEVGYDDVVSHDPHLNSDGEALYRFLLAQSSSCPIYRLHCKGTHTESRTRWVSQRDSHGRTRNVQETYNDTITDFNFCIDIIPGDVDASLSTHDGMPGRTRIVKPVQWTVPDDEPAYRGKMVREYEVEPYSVTAAASSAEEWNESGRRKARRKETKAYDKWVEMRTAHGFPPWVREHDVSSGLLRDPASASISEKDTLKSSKTLRQWADEYCASPKYLKEFVYSKEAYGWNMEQLERAVRATIQSTPYNGTLTVELTPHNTKIYVRPDNKLSRMLSNKWLKFLSIILLIFPFVWLYKRFHPRGGGRWEVCGGAYALKQWVPVESEQDAVAAAAEFSTTPGNSRSTTLDDLPSYEDAADVSVTGSAMPPRNPSSSSSSSSRRFMQTPTGPKKLVGIKEGEWYKSWEGAITRAVIGRYQSDIPLPRNAWSTIQARSLDGYTDAPHVPLVNF</sequence>
<organism evidence="3">
    <name type="scientific">Psilocybe cubensis</name>
    <name type="common">Psychedelic mushroom</name>
    <name type="synonym">Stropharia cubensis</name>
    <dbReference type="NCBI Taxonomy" id="181762"/>
    <lineage>
        <taxon>Eukaryota</taxon>
        <taxon>Fungi</taxon>
        <taxon>Dikarya</taxon>
        <taxon>Basidiomycota</taxon>
        <taxon>Agaricomycotina</taxon>
        <taxon>Agaricomycetes</taxon>
        <taxon>Agaricomycetidae</taxon>
        <taxon>Agaricales</taxon>
        <taxon>Agaricineae</taxon>
        <taxon>Strophariaceae</taxon>
        <taxon>Psilocybe</taxon>
    </lineage>
</organism>
<evidence type="ECO:0000313" key="3">
    <source>
        <dbReference type="EMBL" id="KAG5174379.1"/>
    </source>
</evidence>
<feature type="region of interest" description="Disordered" evidence="1">
    <location>
        <begin position="425"/>
        <end position="455"/>
    </location>
</feature>
<name>A0A8H8CRQ2_PSICU</name>